<feature type="domain" description="Malectin-like" evidence="3">
    <location>
        <begin position="33"/>
        <end position="309"/>
    </location>
</feature>
<dbReference type="PANTHER" id="PTHR45631">
    <property type="entry name" value="OS07G0107800 PROTEIN-RELATED"/>
    <property type="match status" value="1"/>
</dbReference>
<dbReference type="PANTHER" id="PTHR45631:SF68">
    <property type="entry name" value="REPEAT FAMILY PROTEIN, PUTATIVE, EXPRESSED-RELATED"/>
    <property type="match status" value="1"/>
</dbReference>
<protein>
    <recommendedName>
        <fullName evidence="3">Malectin-like domain-containing protein</fullName>
    </recommendedName>
</protein>
<evidence type="ECO:0000259" key="3">
    <source>
        <dbReference type="Pfam" id="PF12819"/>
    </source>
</evidence>
<reference evidence="4 5" key="1">
    <citation type="submission" date="2024-09" db="EMBL/GenBank/DDBJ databases">
        <title>Chromosome-scale assembly of Riccia fluitans.</title>
        <authorList>
            <person name="Paukszto L."/>
            <person name="Sawicki J."/>
            <person name="Karawczyk K."/>
            <person name="Piernik-Szablinska J."/>
            <person name="Szczecinska M."/>
            <person name="Mazdziarz M."/>
        </authorList>
    </citation>
    <scope>NUCLEOTIDE SEQUENCE [LARGE SCALE GENOMIC DNA]</scope>
    <source>
        <strain evidence="4">Rf_01</strain>
        <tissue evidence="4">Aerial parts of the thallus</tissue>
    </source>
</reference>
<dbReference type="EMBL" id="JBHFFA010000002">
    <property type="protein sequence ID" value="KAL2641537.1"/>
    <property type="molecule type" value="Genomic_DNA"/>
</dbReference>
<dbReference type="GO" id="GO:0016020">
    <property type="term" value="C:membrane"/>
    <property type="evidence" value="ECO:0007669"/>
    <property type="project" value="UniProtKB-SubCell"/>
</dbReference>
<accession>A0ABD1Z5B9</accession>
<dbReference type="InterPro" id="IPR024788">
    <property type="entry name" value="Malectin-like_Carb-bd_dom"/>
</dbReference>
<dbReference type="Proteomes" id="UP001605036">
    <property type="component" value="Unassembled WGS sequence"/>
</dbReference>
<dbReference type="InterPro" id="IPR032675">
    <property type="entry name" value="LRR_dom_sf"/>
</dbReference>
<dbReference type="Pfam" id="PF00560">
    <property type="entry name" value="LRR_1"/>
    <property type="match status" value="2"/>
</dbReference>
<dbReference type="AlphaFoldDB" id="A0ABD1Z5B9"/>
<feature type="signal peptide" evidence="2">
    <location>
        <begin position="1"/>
        <end position="25"/>
    </location>
</feature>
<comment type="caution">
    <text evidence="4">The sequence shown here is derived from an EMBL/GenBank/DDBJ whole genome shotgun (WGS) entry which is preliminary data.</text>
</comment>
<keyword evidence="5" id="KW-1185">Reference proteome</keyword>
<keyword evidence="2" id="KW-0732">Signal</keyword>
<feature type="chain" id="PRO_5044817174" description="Malectin-like domain-containing protein" evidence="2">
    <location>
        <begin position="26"/>
        <end position="481"/>
    </location>
</feature>
<dbReference type="Gene3D" id="3.80.10.10">
    <property type="entry name" value="Ribonuclease Inhibitor"/>
    <property type="match status" value="1"/>
</dbReference>
<dbReference type="InterPro" id="IPR001611">
    <property type="entry name" value="Leu-rich_rpt"/>
</dbReference>
<name>A0ABD1Z5B9_9MARC</name>
<evidence type="ECO:0000313" key="4">
    <source>
        <dbReference type="EMBL" id="KAL2641537.1"/>
    </source>
</evidence>
<gene>
    <name evidence="4" type="ORF">R1flu_009124</name>
</gene>
<dbReference type="Pfam" id="PF12819">
    <property type="entry name" value="Malectin_like"/>
    <property type="match status" value="1"/>
</dbReference>
<evidence type="ECO:0000256" key="2">
    <source>
        <dbReference type="SAM" id="SignalP"/>
    </source>
</evidence>
<proteinExistence type="predicted"/>
<evidence type="ECO:0000313" key="5">
    <source>
        <dbReference type="Proteomes" id="UP001605036"/>
    </source>
</evidence>
<organism evidence="4 5">
    <name type="scientific">Riccia fluitans</name>
    <dbReference type="NCBI Taxonomy" id="41844"/>
    <lineage>
        <taxon>Eukaryota</taxon>
        <taxon>Viridiplantae</taxon>
        <taxon>Streptophyta</taxon>
        <taxon>Embryophyta</taxon>
        <taxon>Marchantiophyta</taxon>
        <taxon>Marchantiopsida</taxon>
        <taxon>Marchantiidae</taxon>
        <taxon>Marchantiales</taxon>
        <taxon>Ricciaceae</taxon>
        <taxon>Riccia</taxon>
    </lineage>
</organism>
<evidence type="ECO:0000256" key="1">
    <source>
        <dbReference type="ARBA" id="ARBA00004167"/>
    </source>
</evidence>
<sequence length="481" mass="55718">MARLIYSSVLLTLYLSLQAFLGSNAQLTDFLSIDCGATNPYNDVQLGLKWETDDNYIKTGVTKRMKEAQDFPKQLYSYRSFPSRSNKNCYIMPVITHTTYLLRVRLFPGVVGEKYSVALPVDFNVTFVSNLFFTYSALTDKDRVDVIYESVFHSFQREEISLCLLQGSKGTPFINSIELRGLPDTSYHVTRDVGDAKVLVLGERLNMGTKPGDNSFFRYPDDEFDRFWWSTPRTRFPFNRVDGSSMIGDLFFKFYEPNTNRIGENWPPNRTYIDAWVGPEFSFELPRKREDTNKIYTAFYFKDVRPDSQANFSNYSFVEWITVTVGDVSDNIWLCCLRDENWGVFEDVQLYDRFIHVNVSHKNDSSIESIVLNGFEYYYKYDFDISSTYSRDIRAVGDLLVSFQLEDFQGDPCFPVSWDWLTCDLDASRIQKLKLSHMNISGPIPENISSLVELTEIYLDNNNLEGPIPYSLTSLTKLRIL</sequence>
<comment type="subcellular location">
    <subcellularLocation>
        <location evidence="1">Membrane</location>
        <topology evidence="1">Single-pass membrane protein</topology>
    </subcellularLocation>
</comment>
<dbReference type="SUPFAM" id="SSF52058">
    <property type="entry name" value="L domain-like"/>
    <property type="match status" value="1"/>
</dbReference>